<dbReference type="AlphaFoldDB" id="A0ABC8UUN8"/>
<protein>
    <recommendedName>
        <fullName evidence="2">C2H2-type domain-containing protein</fullName>
    </recommendedName>
</protein>
<accession>A0ABC8UUN8</accession>
<dbReference type="PANTHER" id="PTHR46326">
    <property type="entry name" value="ZINC FINGER PROTEIN ZAT1-RELATED"/>
    <property type="match status" value="1"/>
</dbReference>
<sequence length="84" mass="9199">MKKNRCKLCLKGIAKGRALGGHMRSHMLNLYVPPKPEQEQPSKQLGEETESTKKTESEREGELAMKRTGSGVLALTMALTASSI</sequence>
<evidence type="ECO:0000313" key="4">
    <source>
        <dbReference type="Proteomes" id="UP001642360"/>
    </source>
</evidence>
<evidence type="ECO:0000259" key="2">
    <source>
        <dbReference type="PROSITE" id="PS00028"/>
    </source>
</evidence>
<comment type="caution">
    <text evidence="3">The sequence shown here is derived from an EMBL/GenBank/DDBJ whole genome shotgun (WGS) entry which is preliminary data.</text>
</comment>
<dbReference type="PANTHER" id="PTHR46326:SF2">
    <property type="entry name" value="ZINC FINGER PROTEIN ZAT1-RELATED"/>
    <property type="match status" value="1"/>
</dbReference>
<proteinExistence type="predicted"/>
<dbReference type="Proteomes" id="UP001642360">
    <property type="component" value="Unassembled WGS sequence"/>
</dbReference>
<feature type="compositionally biased region" description="Basic and acidic residues" evidence="1">
    <location>
        <begin position="50"/>
        <end position="65"/>
    </location>
</feature>
<dbReference type="PROSITE" id="PS00028">
    <property type="entry name" value="ZINC_FINGER_C2H2_1"/>
    <property type="match status" value="1"/>
</dbReference>
<reference evidence="3 4" key="1">
    <citation type="submission" date="2024-02" db="EMBL/GenBank/DDBJ databases">
        <authorList>
            <person name="Vignale AGUSTIN F."/>
            <person name="Sosa J E."/>
            <person name="Modenutti C."/>
        </authorList>
    </citation>
    <scope>NUCLEOTIDE SEQUENCE [LARGE SCALE GENOMIC DNA]</scope>
</reference>
<dbReference type="InterPro" id="IPR044303">
    <property type="entry name" value="ZAT1/4/9"/>
</dbReference>
<dbReference type="InterPro" id="IPR013087">
    <property type="entry name" value="Znf_C2H2_type"/>
</dbReference>
<dbReference type="EMBL" id="CAUOFW020009074">
    <property type="protein sequence ID" value="CAK9184786.1"/>
    <property type="molecule type" value="Genomic_DNA"/>
</dbReference>
<evidence type="ECO:0000256" key="1">
    <source>
        <dbReference type="SAM" id="MobiDB-lite"/>
    </source>
</evidence>
<feature type="region of interest" description="Disordered" evidence="1">
    <location>
        <begin position="32"/>
        <end position="68"/>
    </location>
</feature>
<feature type="non-terminal residue" evidence="3">
    <location>
        <position position="84"/>
    </location>
</feature>
<organism evidence="3 4">
    <name type="scientific">Ilex paraguariensis</name>
    <name type="common">yerba mate</name>
    <dbReference type="NCBI Taxonomy" id="185542"/>
    <lineage>
        <taxon>Eukaryota</taxon>
        <taxon>Viridiplantae</taxon>
        <taxon>Streptophyta</taxon>
        <taxon>Embryophyta</taxon>
        <taxon>Tracheophyta</taxon>
        <taxon>Spermatophyta</taxon>
        <taxon>Magnoliopsida</taxon>
        <taxon>eudicotyledons</taxon>
        <taxon>Gunneridae</taxon>
        <taxon>Pentapetalae</taxon>
        <taxon>asterids</taxon>
        <taxon>campanulids</taxon>
        <taxon>Aquifoliales</taxon>
        <taxon>Aquifoliaceae</taxon>
        <taxon>Ilex</taxon>
    </lineage>
</organism>
<keyword evidence="4" id="KW-1185">Reference proteome</keyword>
<gene>
    <name evidence="3" type="ORF">ILEXP_LOCUS55131</name>
</gene>
<evidence type="ECO:0000313" key="3">
    <source>
        <dbReference type="EMBL" id="CAK9184786.1"/>
    </source>
</evidence>
<name>A0ABC8UUN8_9AQUA</name>
<feature type="domain" description="C2H2-type" evidence="2">
    <location>
        <begin position="6"/>
        <end position="26"/>
    </location>
</feature>